<sequence length="225" mass="25388">MAKTLNVLIIDDHPLIVKAYHSAIKYLEKTNENYSFNTESANNCDEANTKILQLEKCSNASLVFLDISVPPSTDGKIVSGEDLGIIIRSKIPNAKIIVATTYTKNTRLNSILKNINPDGFLIKTDLTPEILTQAIETVIQDPPYYCKTVLKFLRKKTTNDIVLDTTDRVMLLELSKGARMNELPEILNLSMAAIERRKRILKEKFRVDGKSDRVLFKVAEEEGFI</sequence>
<evidence type="ECO:0000259" key="2">
    <source>
        <dbReference type="PROSITE" id="PS50110"/>
    </source>
</evidence>
<dbReference type="InterPro" id="IPR001789">
    <property type="entry name" value="Sig_transdc_resp-reg_receiver"/>
</dbReference>
<comment type="caution">
    <text evidence="3">The sequence shown here is derived from an EMBL/GenBank/DDBJ whole genome shotgun (WGS) entry which is preliminary data.</text>
</comment>
<reference evidence="4" key="1">
    <citation type="submission" date="2019-08" db="EMBL/GenBank/DDBJ databases">
        <title>Seonamhaeicola sediminis sp. nov., isolated from marine sediment.</title>
        <authorList>
            <person name="Cao W.R."/>
        </authorList>
    </citation>
    <scope>NUCLEOTIDE SEQUENCE [LARGE SCALE GENOMIC DNA]</scope>
    <source>
        <strain evidence="4">Gy8</strain>
    </source>
</reference>
<dbReference type="SUPFAM" id="SSF52172">
    <property type="entry name" value="CheY-like"/>
    <property type="match status" value="1"/>
</dbReference>
<dbReference type="Gene3D" id="3.40.50.2300">
    <property type="match status" value="1"/>
</dbReference>
<dbReference type="EMBL" id="VOSC01000028">
    <property type="protein sequence ID" value="TXE08110.1"/>
    <property type="molecule type" value="Genomic_DNA"/>
</dbReference>
<gene>
    <name evidence="3" type="ORF">FUA26_12305</name>
</gene>
<dbReference type="AlphaFoldDB" id="A0A5C7AHC0"/>
<dbReference type="PROSITE" id="PS50110">
    <property type="entry name" value="RESPONSE_REGULATORY"/>
    <property type="match status" value="1"/>
</dbReference>
<protein>
    <submittedName>
        <fullName evidence="3">Response regulator transcription factor</fullName>
    </submittedName>
</protein>
<feature type="modified residue" description="4-aspartylphosphate" evidence="1">
    <location>
        <position position="66"/>
    </location>
</feature>
<name>A0A5C7AHC0_9FLAO</name>
<keyword evidence="4" id="KW-1185">Reference proteome</keyword>
<dbReference type="RefSeq" id="WP_147136523.1">
    <property type="nucleotide sequence ID" value="NZ_VOSC01000028.1"/>
</dbReference>
<dbReference type="Proteomes" id="UP000321790">
    <property type="component" value="Unassembled WGS sequence"/>
</dbReference>
<organism evidence="3 4">
    <name type="scientific">Seonamhaeicola algicola</name>
    <dbReference type="NCBI Taxonomy" id="1719036"/>
    <lineage>
        <taxon>Bacteria</taxon>
        <taxon>Pseudomonadati</taxon>
        <taxon>Bacteroidota</taxon>
        <taxon>Flavobacteriia</taxon>
        <taxon>Flavobacteriales</taxon>
        <taxon>Flavobacteriaceae</taxon>
    </lineage>
</organism>
<accession>A0A5C7AHC0</accession>
<evidence type="ECO:0000313" key="3">
    <source>
        <dbReference type="EMBL" id="TXE08110.1"/>
    </source>
</evidence>
<proteinExistence type="predicted"/>
<evidence type="ECO:0000313" key="4">
    <source>
        <dbReference type="Proteomes" id="UP000321790"/>
    </source>
</evidence>
<dbReference type="OrthoDB" id="651456at2"/>
<evidence type="ECO:0000256" key="1">
    <source>
        <dbReference type="PROSITE-ProRule" id="PRU00169"/>
    </source>
</evidence>
<keyword evidence="1" id="KW-0597">Phosphoprotein</keyword>
<dbReference type="GO" id="GO:0000160">
    <property type="term" value="P:phosphorelay signal transduction system"/>
    <property type="evidence" value="ECO:0007669"/>
    <property type="project" value="InterPro"/>
</dbReference>
<dbReference type="InterPro" id="IPR011006">
    <property type="entry name" value="CheY-like_superfamily"/>
</dbReference>
<feature type="domain" description="Response regulatory" evidence="2">
    <location>
        <begin position="6"/>
        <end position="138"/>
    </location>
</feature>